<dbReference type="OrthoDB" id="9789193at2"/>
<organism evidence="2 3">
    <name type="scientific">Dorea longicatena</name>
    <dbReference type="NCBI Taxonomy" id="88431"/>
    <lineage>
        <taxon>Bacteria</taxon>
        <taxon>Bacillati</taxon>
        <taxon>Bacillota</taxon>
        <taxon>Clostridia</taxon>
        <taxon>Lachnospirales</taxon>
        <taxon>Lachnospiraceae</taxon>
        <taxon>Dorea</taxon>
    </lineage>
</organism>
<protein>
    <submittedName>
        <fullName evidence="2">RNA polymerase sigma factor, sigma-70 family</fullName>
    </submittedName>
</protein>
<reference evidence="2 3" key="1">
    <citation type="submission" date="2015-09" db="EMBL/GenBank/DDBJ databases">
        <authorList>
            <consortium name="Pathogen Informatics"/>
        </authorList>
    </citation>
    <scope>NUCLEOTIDE SEQUENCE [LARGE SCALE GENOMIC DNA]</scope>
    <source>
        <strain evidence="2 3">2789STDY5834914</strain>
    </source>
</reference>
<dbReference type="SUPFAM" id="SSF88659">
    <property type="entry name" value="Sigma3 and sigma4 domains of RNA polymerase sigma factors"/>
    <property type="match status" value="1"/>
</dbReference>
<sequence>MTFHKAKEEYKWKQWKEQEERILRKSGVSEEVIQRLRELDWQDFNAERRFWEHFSSNQEELYTRELEEPSSVVLNIQQLLDSVENEQLLQVLLESDKKTLQILLLKMWGFSVREIAGQMGLAEKTIYTRIERLKKKIKKVLKK</sequence>
<gene>
    <name evidence="2" type="ORF">ERS852526_03207</name>
</gene>
<proteinExistence type="predicted"/>
<dbReference type="GO" id="GO:0006352">
    <property type="term" value="P:DNA-templated transcription initiation"/>
    <property type="evidence" value="ECO:0007669"/>
    <property type="project" value="InterPro"/>
</dbReference>
<dbReference type="Pfam" id="PF08281">
    <property type="entry name" value="Sigma70_r4_2"/>
    <property type="match status" value="1"/>
</dbReference>
<dbReference type="InterPro" id="IPR036388">
    <property type="entry name" value="WH-like_DNA-bd_sf"/>
</dbReference>
<dbReference type="InterPro" id="IPR000792">
    <property type="entry name" value="Tscrpt_reg_LuxR_C"/>
</dbReference>
<dbReference type="RefSeq" id="WP_055172821.1">
    <property type="nucleotide sequence ID" value="NZ_CZAY01000033.1"/>
</dbReference>
<feature type="domain" description="HTH luxR-type" evidence="1">
    <location>
        <begin position="109"/>
        <end position="136"/>
    </location>
</feature>
<dbReference type="InterPro" id="IPR013249">
    <property type="entry name" value="RNA_pol_sigma70_r4_t2"/>
</dbReference>
<evidence type="ECO:0000313" key="2">
    <source>
        <dbReference type="EMBL" id="CUQ22884.1"/>
    </source>
</evidence>
<evidence type="ECO:0000259" key="1">
    <source>
        <dbReference type="PROSITE" id="PS00622"/>
    </source>
</evidence>
<dbReference type="PROSITE" id="PS00622">
    <property type="entry name" value="HTH_LUXR_1"/>
    <property type="match status" value="1"/>
</dbReference>
<dbReference type="GeneID" id="96230479"/>
<dbReference type="GO" id="GO:0016987">
    <property type="term" value="F:sigma factor activity"/>
    <property type="evidence" value="ECO:0007669"/>
    <property type="project" value="InterPro"/>
</dbReference>
<dbReference type="Proteomes" id="UP000095485">
    <property type="component" value="Unassembled WGS sequence"/>
</dbReference>
<dbReference type="GO" id="GO:0003677">
    <property type="term" value="F:DNA binding"/>
    <property type="evidence" value="ECO:0007669"/>
    <property type="project" value="InterPro"/>
</dbReference>
<dbReference type="AlphaFoldDB" id="A0A174UJY0"/>
<name>A0A174UJY0_9FIRM</name>
<accession>A0A174UJY0</accession>
<evidence type="ECO:0000313" key="3">
    <source>
        <dbReference type="Proteomes" id="UP000095485"/>
    </source>
</evidence>
<dbReference type="InterPro" id="IPR013324">
    <property type="entry name" value="RNA_pol_sigma_r3/r4-like"/>
</dbReference>
<dbReference type="EMBL" id="CZAY01000033">
    <property type="protein sequence ID" value="CUQ22884.1"/>
    <property type="molecule type" value="Genomic_DNA"/>
</dbReference>
<dbReference type="Gene3D" id="1.10.10.10">
    <property type="entry name" value="Winged helix-like DNA-binding domain superfamily/Winged helix DNA-binding domain"/>
    <property type="match status" value="1"/>
</dbReference>